<name>D7MIK8_ARALL</name>
<proteinExistence type="predicted"/>
<organism evidence="3">
    <name type="scientific">Arabidopsis lyrata subsp. lyrata</name>
    <name type="common">Lyre-leaved rock-cress</name>
    <dbReference type="NCBI Taxonomy" id="81972"/>
    <lineage>
        <taxon>Eukaryota</taxon>
        <taxon>Viridiplantae</taxon>
        <taxon>Streptophyta</taxon>
        <taxon>Embryophyta</taxon>
        <taxon>Tracheophyta</taxon>
        <taxon>Spermatophyta</taxon>
        <taxon>Magnoliopsida</taxon>
        <taxon>eudicotyledons</taxon>
        <taxon>Gunneridae</taxon>
        <taxon>Pentapetalae</taxon>
        <taxon>rosids</taxon>
        <taxon>malvids</taxon>
        <taxon>Brassicales</taxon>
        <taxon>Brassicaceae</taxon>
        <taxon>Camelineae</taxon>
        <taxon>Arabidopsis</taxon>
    </lineage>
</organism>
<feature type="compositionally biased region" description="Acidic residues" evidence="1">
    <location>
        <begin position="147"/>
        <end position="159"/>
    </location>
</feature>
<dbReference type="AlphaFoldDB" id="D7MIK8"/>
<gene>
    <name evidence="2" type="ORF">ARALYDRAFT_659354</name>
</gene>
<dbReference type="Gramene" id="Al_scaffold_0007_3409">
    <property type="protein sequence ID" value="Al_scaffold_0007_3409"/>
    <property type="gene ID" value="Al_scaffold_0007_3409"/>
</dbReference>
<protein>
    <submittedName>
        <fullName evidence="2">Predicted protein</fullName>
    </submittedName>
</protein>
<dbReference type="EMBL" id="GL348719">
    <property type="protein sequence ID" value="EFH44809.1"/>
    <property type="molecule type" value="Genomic_DNA"/>
</dbReference>
<dbReference type="PANTHER" id="PTHR46951:SF3">
    <property type="entry name" value="OS01G0547200 PROTEIN"/>
    <property type="match status" value="1"/>
</dbReference>
<evidence type="ECO:0000313" key="2">
    <source>
        <dbReference type="EMBL" id="EFH44809.1"/>
    </source>
</evidence>
<accession>D7MIK8</accession>
<dbReference type="Proteomes" id="UP000008694">
    <property type="component" value="Unassembled WGS sequence"/>
</dbReference>
<dbReference type="HOGENOM" id="CLU_1301203_0_0_1"/>
<feature type="region of interest" description="Disordered" evidence="1">
    <location>
        <begin position="138"/>
        <end position="191"/>
    </location>
</feature>
<evidence type="ECO:0000256" key="1">
    <source>
        <dbReference type="SAM" id="MobiDB-lite"/>
    </source>
</evidence>
<evidence type="ECO:0000313" key="3">
    <source>
        <dbReference type="Proteomes" id="UP000008694"/>
    </source>
</evidence>
<sequence>MARCAPRHKKNLNKSRRRGTVYDASALREPWQKRRCAMRALYCVVAQQKESEIFISDTIADHPSQEMDPGRKHGTPDPTNRNKWTCNHCFKTTNGGISRHKQDLVGGFRNATKCKECPEHVREEIKAFMMRKAELKAAVQMTPPPPEFEDYDDGGEEKDYEPKNKAGPSQRKKPRHKGPLDRFIISPPPDLLNARKERKGIFGACDKEWLYL</sequence>
<keyword evidence="3" id="KW-1185">Reference proteome</keyword>
<dbReference type="PANTHER" id="PTHR46951">
    <property type="entry name" value="BED-TYPE DOMAIN-CONTAINING PROTEIN"/>
    <property type="match status" value="1"/>
</dbReference>
<reference evidence="3" key="1">
    <citation type="journal article" date="2011" name="Nat. Genet.">
        <title>The Arabidopsis lyrata genome sequence and the basis of rapid genome size change.</title>
        <authorList>
            <person name="Hu T.T."/>
            <person name="Pattyn P."/>
            <person name="Bakker E.G."/>
            <person name="Cao J."/>
            <person name="Cheng J.-F."/>
            <person name="Clark R.M."/>
            <person name="Fahlgren N."/>
            <person name="Fawcett J.A."/>
            <person name="Grimwood J."/>
            <person name="Gundlach H."/>
            <person name="Haberer G."/>
            <person name="Hollister J.D."/>
            <person name="Ossowski S."/>
            <person name="Ottilar R.P."/>
            <person name="Salamov A.A."/>
            <person name="Schneeberger K."/>
            <person name="Spannagl M."/>
            <person name="Wang X."/>
            <person name="Yang L."/>
            <person name="Nasrallah M.E."/>
            <person name="Bergelson J."/>
            <person name="Carrington J.C."/>
            <person name="Gaut B.S."/>
            <person name="Schmutz J."/>
            <person name="Mayer K.F.X."/>
            <person name="Van de Peer Y."/>
            <person name="Grigoriev I.V."/>
            <person name="Nordborg M."/>
            <person name="Weigel D."/>
            <person name="Guo Y.-L."/>
        </authorList>
    </citation>
    <scope>NUCLEOTIDE SEQUENCE [LARGE SCALE GENOMIC DNA]</scope>
    <source>
        <strain evidence="3">cv. MN47</strain>
    </source>
</reference>